<dbReference type="EMBL" id="CP100390">
    <property type="protein sequence ID" value="UZE96895.1"/>
    <property type="molecule type" value="Genomic_DNA"/>
</dbReference>
<evidence type="ECO:0000256" key="6">
    <source>
        <dbReference type="HAMAP-Rule" id="MF_01887"/>
    </source>
</evidence>
<dbReference type="HAMAP" id="MF_01887">
    <property type="entry name" value="23SrRNA_methyltr_B"/>
    <property type="match status" value="1"/>
</dbReference>
<dbReference type="Pfam" id="PF08032">
    <property type="entry name" value="SpoU_sub_bind"/>
    <property type="match status" value="1"/>
</dbReference>
<proteinExistence type="inferred from homology"/>
<dbReference type="InterPro" id="IPR004441">
    <property type="entry name" value="rRNA_MeTrfase_TrmH"/>
</dbReference>
<dbReference type="InterPro" id="IPR029026">
    <property type="entry name" value="tRNA_m1G_MTases_N"/>
</dbReference>
<feature type="binding site" evidence="6">
    <location>
        <position position="198"/>
    </location>
    <ligand>
        <name>S-adenosyl-L-methionine</name>
        <dbReference type="ChEBI" id="CHEBI:59789"/>
    </ligand>
</feature>
<evidence type="ECO:0000313" key="8">
    <source>
        <dbReference type="EMBL" id="UZE96895.1"/>
    </source>
</evidence>
<dbReference type="InterPro" id="IPR001537">
    <property type="entry name" value="SpoU_MeTrfase"/>
</dbReference>
<comment type="similarity">
    <text evidence="6">Belongs to the class IV-like SAM-binding methyltransferase superfamily. RNA methyltransferase TrmH family. RlmB subfamily.</text>
</comment>
<evidence type="ECO:0000256" key="4">
    <source>
        <dbReference type="ARBA" id="ARBA00022679"/>
    </source>
</evidence>
<feature type="binding site" evidence="6">
    <location>
        <position position="218"/>
    </location>
    <ligand>
        <name>S-adenosyl-L-methionine</name>
        <dbReference type="ChEBI" id="CHEBI:59789"/>
    </ligand>
</feature>
<feature type="binding site" evidence="6">
    <location>
        <position position="227"/>
    </location>
    <ligand>
        <name>S-adenosyl-L-methionine</name>
        <dbReference type="ChEBI" id="CHEBI:59789"/>
    </ligand>
</feature>
<evidence type="ECO:0000313" key="9">
    <source>
        <dbReference type="Proteomes" id="UP001163739"/>
    </source>
</evidence>
<keyword evidence="4 6" id="KW-0808">Transferase</keyword>
<dbReference type="Gene3D" id="3.40.1280.10">
    <property type="match status" value="1"/>
</dbReference>
<dbReference type="SUPFAM" id="SSF55315">
    <property type="entry name" value="L30e-like"/>
    <property type="match status" value="1"/>
</dbReference>
<dbReference type="RefSeq" id="WP_265048380.1">
    <property type="nucleotide sequence ID" value="NZ_CP100390.1"/>
</dbReference>
<dbReference type="InterPro" id="IPR029064">
    <property type="entry name" value="Ribosomal_eL30-like_sf"/>
</dbReference>
<dbReference type="EC" id="2.1.1.185" evidence="6"/>
<dbReference type="SUPFAM" id="SSF75217">
    <property type="entry name" value="alpha/beta knot"/>
    <property type="match status" value="1"/>
</dbReference>
<dbReference type="CDD" id="cd18103">
    <property type="entry name" value="SpoU-like_RlmB"/>
    <property type="match status" value="1"/>
</dbReference>
<accession>A0ABY6N4C8</accession>
<dbReference type="GO" id="GO:0008168">
    <property type="term" value="F:methyltransferase activity"/>
    <property type="evidence" value="ECO:0007669"/>
    <property type="project" value="UniProtKB-KW"/>
</dbReference>
<comment type="subcellular location">
    <subcellularLocation>
        <location evidence="6">Cytoplasm</location>
    </subcellularLocation>
</comment>
<keyword evidence="9" id="KW-1185">Reference proteome</keyword>
<dbReference type="NCBIfam" id="TIGR00186">
    <property type="entry name" value="rRNA_methyl_3"/>
    <property type="match status" value="1"/>
</dbReference>
<keyword evidence="5 6" id="KW-0949">S-adenosyl-L-methionine</keyword>
<dbReference type="InterPro" id="IPR029028">
    <property type="entry name" value="Alpha/beta_knot_MTases"/>
</dbReference>
<dbReference type="NCBIfam" id="NF008386">
    <property type="entry name" value="PRK11181.1"/>
    <property type="match status" value="1"/>
</dbReference>
<dbReference type="InterPro" id="IPR013123">
    <property type="entry name" value="SpoU_subst-bd"/>
</dbReference>
<evidence type="ECO:0000256" key="1">
    <source>
        <dbReference type="ARBA" id="ARBA00022490"/>
    </source>
</evidence>
<keyword evidence="1 6" id="KW-0963">Cytoplasm</keyword>
<evidence type="ECO:0000256" key="5">
    <source>
        <dbReference type="ARBA" id="ARBA00022691"/>
    </source>
</evidence>
<comment type="catalytic activity">
    <reaction evidence="6">
        <text>guanosine(2251) in 23S rRNA + S-adenosyl-L-methionine = 2'-O-methylguanosine(2251) in 23S rRNA + S-adenosyl-L-homocysteine + H(+)</text>
        <dbReference type="Rhea" id="RHEA:24140"/>
        <dbReference type="Rhea" id="RHEA-COMP:10239"/>
        <dbReference type="Rhea" id="RHEA-COMP:10241"/>
        <dbReference type="ChEBI" id="CHEBI:15378"/>
        <dbReference type="ChEBI" id="CHEBI:57856"/>
        <dbReference type="ChEBI" id="CHEBI:59789"/>
        <dbReference type="ChEBI" id="CHEBI:74269"/>
        <dbReference type="ChEBI" id="CHEBI:74445"/>
        <dbReference type="EC" id="2.1.1.185"/>
    </reaction>
</comment>
<protein>
    <recommendedName>
        <fullName evidence="6">23S rRNA (guanosine-2'-O-)-methyltransferase RlmB</fullName>
        <ecNumber evidence="6">2.1.1.185</ecNumber>
    </recommendedName>
    <alternativeName>
        <fullName evidence="6">23S rRNA (guanosine2251 2'-O)-methyltransferase</fullName>
    </alternativeName>
    <alternativeName>
        <fullName evidence="6">23S rRNA Gm2251 2'-O-methyltransferase</fullName>
    </alternativeName>
</protein>
<reference evidence="8" key="1">
    <citation type="submission" date="2022-06" db="EMBL/GenBank/DDBJ databases">
        <title>Alkalimarinus sp. nov., isolated from gut of a Alitta virens.</title>
        <authorList>
            <person name="Yang A.I."/>
            <person name="Shin N.-R."/>
        </authorList>
    </citation>
    <scope>NUCLEOTIDE SEQUENCE</scope>
    <source>
        <strain evidence="8">A2M4</strain>
    </source>
</reference>
<evidence type="ECO:0000259" key="7">
    <source>
        <dbReference type="SMART" id="SM00967"/>
    </source>
</evidence>
<dbReference type="Pfam" id="PF00588">
    <property type="entry name" value="SpoU_methylase"/>
    <property type="match status" value="1"/>
</dbReference>
<evidence type="ECO:0000256" key="2">
    <source>
        <dbReference type="ARBA" id="ARBA00022552"/>
    </source>
</evidence>
<dbReference type="PANTHER" id="PTHR46429">
    <property type="entry name" value="23S RRNA (GUANOSINE-2'-O-)-METHYLTRANSFERASE RLMB"/>
    <property type="match status" value="1"/>
</dbReference>
<sequence>MTELQTVFGLHAVSALLEKDPEKIKRLLVLRGRKDKRLESLLVAARKAGVSIENIERHQLDKIVAGNHQGVIAECDSIAEMDEGDLETLLQALTEKPFLLVLDGVTDPHNLGACLRSADAAGVHAVIAPKDKSAPLNGVARKVACGAAEHVPYIKVTNLARTLKWLKQYGIWLVGAAGETEQTIYENDFNGAIALIMGAEGKGLRRLTKEHCDGLVKIPMAGSVSSLNVSVATGICLFEAVRQRRL</sequence>
<dbReference type="SMART" id="SM00967">
    <property type="entry name" value="SpoU_sub_bind"/>
    <property type="match status" value="1"/>
</dbReference>
<evidence type="ECO:0000256" key="3">
    <source>
        <dbReference type="ARBA" id="ARBA00022603"/>
    </source>
</evidence>
<organism evidence="8 9">
    <name type="scientific">Alkalimarinus alittae</name>
    <dbReference type="NCBI Taxonomy" id="2961619"/>
    <lineage>
        <taxon>Bacteria</taxon>
        <taxon>Pseudomonadati</taxon>
        <taxon>Pseudomonadota</taxon>
        <taxon>Gammaproteobacteria</taxon>
        <taxon>Alteromonadales</taxon>
        <taxon>Alteromonadaceae</taxon>
        <taxon>Alkalimarinus</taxon>
    </lineage>
</organism>
<feature type="domain" description="RNA 2-O ribose methyltransferase substrate binding" evidence="7">
    <location>
        <begin position="6"/>
        <end position="81"/>
    </location>
</feature>
<dbReference type="Gene3D" id="3.30.1330.30">
    <property type="match status" value="1"/>
</dbReference>
<keyword evidence="2 6" id="KW-0698">rRNA processing</keyword>
<keyword evidence="3 6" id="KW-0489">Methyltransferase</keyword>
<comment type="function">
    <text evidence="6">Specifically methylates the ribose of guanosine 2251 in 23S rRNA.</text>
</comment>
<name>A0ABY6N4C8_9ALTE</name>
<gene>
    <name evidence="6 8" type="primary">rlmB</name>
    <name evidence="8" type="ORF">NKI27_03855</name>
</gene>
<dbReference type="InterPro" id="IPR024915">
    <property type="entry name" value="23S_rRNA_MeTrfase_RlmB"/>
</dbReference>
<dbReference type="GO" id="GO:0032259">
    <property type="term" value="P:methylation"/>
    <property type="evidence" value="ECO:0007669"/>
    <property type="project" value="UniProtKB-KW"/>
</dbReference>
<dbReference type="Proteomes" id="UP001163739">
    <property type="component" value="Chromosome"/>
</dbReference>
<dbReference type="PANTHER" id="PTHR46429:SF1">
    <property type="entry name" value="23S RRNA (GUANOSINE-2'-O-)-METHYLTRANSFERASE RLMB"/>
    <property type="match status" value="1"/>
</dbReference>